<keyword evidence="3" id="KW-1185">Reference proteome</keyword>
<dbReference type="EMBL" id="JAACXV010014226">
    <property type="protein sequence ID" value="KAF7269446.1"/>
    <property type="molecule type" value="Genomic_DNA"/>
</dbReference>
<evidence type="ECO:0000256" key="1">
    <source>
        <dbReference type="SAM" id="MobiDB-lite"/>
    </source>
</evidence>
<accession>A0A834M643</accession>
<sequence length="68" mass="7286">MSTVPGRCGGGWANEPGTRRQKDDLLSGNALIGVILSRFDSLRHFIMSATEGGRGENAAVEKSRPPLF</sequence>
<evidence type="ECO:0000313" key="3">
    <source>
        <dbReference type="Proteomes" id="UP000625711"/>
    </source>
</evidence>
<dbReference type="Proteomes" id="UP000625711">
    <property type="component" value="Unassembled WGS sequence"/>
</dbReference>
<gene>
    <name evidence="2" type="ORF">GWI33_017550</name>
</gene>
<comment type="caution">
    <text evidence="2">The sequence shown here is derived from an EMBL/GenBank/DDBJ whole genome shotgun (WGS) entry which is preliminary data.</text>
</comment>
<evidence type="ECO:0000313" key="2">
    <source>
        <dbReference type="EMBL" id="KAF7269446.1"/>
    </source>
</evidence>
<protein>
    <submittedName>
        <fullName evidence="2">Uncharacterized protein</fullName>
    </submittedName>
</protein>
<name>A0A834M643_RHYFE</name>
<proteinExistence type="predicted"/>
<feature type="region of interest" description="Disordered" evidence="1">
    <location>
        <begin position="1"/>
        <end position="20"/>
    </location>
</feature>
<dbReference type="AlphaFoldDB" id="A0A834M643"/>
<reference evidence="2" key="1">
    <citation type="submission" date="2020-08" db="EMBL/GenBank/DDBJ databases">
        <title>Genome sequencing and assembly of the red palm weevil Rhynchophorus ferrugineus.</title>
        <authorList>
            <person name="Dias G.B."/>
            <person name="Bergman C.M."/>
            <person name="Manee M."/>
        </authorList>
    </citation>
    <scope>NUCLEOTIDE SEQUENCE</scope>
    <source>
        <strain evidence="2">AA-2017</strain>
        <tissue evidence="2">Whole larva</tissue>
    </source>
</reference>
<organism evidence="2 3">
    <name type="scientific">Rhynchophorus ferrugineus</name>
    <name type="common">Red palm weevil</name>
    <name type="synonym">Curculio ferrugineus</name>
    <dbReference type="NCBI Taxonomy" id="354439"/>
    <lineage>
        <taxon>Eukaryota</taxon>
        <taxon>Metazoa</taxon>
        <taxon>Ecdysozoa</taxon>
        <taxon>Arthropoda</taxon>
        <taxon>Hexapoda</taxon>
        <taxon>Insecta</taxon>
        <taxon>Pterygota</taxon>
        <taxon>Neoptera</taxon>
        <taxon>Endopterygota</taxon>
        <taxon>Coleoptera</taxon>
        <taxon>Polyphaga</taxon>
        <taxon>Cucujiformia</taxon>
        <taxon>Curculionidae</taxon>
        <taxon>Dryophthorinae</taxon>
        <taxon>Rhynchophorus</taxon>
    </lineage>
</organism>